<accession>A0A0F9B1H3</accession>
<evidence type="ECO:0000256" key="1">
    <source>
        <dbReference type="SAM" id="MobiDB-lite"/>
    </source>
</evidence>
<sequence>MTSEAGKGHVTASVKALVESPQE</sequence>
<evidence type="ECO:0000313" key="2">
    <source>
        <dbReference type="EMBL" id="KKK56682.1"/>
    </source>
</evidence>
<organism evidence="3">
    <name type="scientific">marine sediment metagenome</name>
    <dbReference type="NCBI Taxonomy" id="412755"/>
    <lineage>
        <taxon>unclassified sequences</taxon>
        <taxon>metagenomes</taxon>
        <taxon>ecological metagenomes</taxon>
    </lineage>
</organism>
<name>A0A0F9B1H3_9ZZZZ</name>
<dbReference type="EMBL" id="LAZR01064871">
    <property type="protein sequence ID" value="KKK56682.1"/>
    <property type="molecule type" value="Genomic_DNA"/>
</dbReference>
<proteinExistence type="predicted"/>
<gene>
    <name evidence="3" type="ORF">LCGC14_2504890</name>
    <name evidence="2" type="ORF">LCGC14_3062100</name>
</gene>
<comment type="caution">
    <text evidence="3">The sequence shown here is derived from an EMBL/GenBank/DDBJ whole genome shotgun (WGS) entry which is preliminary data.</text>
</comment>
<evidence type="ECO:0000313" key="3">
    <source>
        <dbReference type="EMBL" id="KKL15505.1"/>
    </source>
</evidence>
<feature type="non-terminal residue" evidence="3">
    <location>
        <position position="23"/>
    </location>
</feature>
<dbReference type="EMBL" id="LAZR01040041">
    <property type="protein sequence ID" value="KKL15505.1"/>
    <property type="molecule type" value="Genomic_DNA"/>
</dbReference>
<dbReference type="AlphaFoldDB" id="A0A0F9B1H3"/>
<protein>
    <submittedName>
        <fullName evidence="3">Uncharacterized protein</fullName>
    </submittedName>
</protein>
<reference evidence="3" key="1">
    <citation type="journal article" date="2015" name="Nature">
        <title>Complex archaea that bridge the gap between prokaryotes and eukaryotes.</title>
        <authorList>
            <person name="Spang A."/>
            <person name="Saw J.H."/>
            <person name="Jorgensen S.L."/>
            <person name="Zaremba-Niedzwiedzka K."/>
            <person name="Martijn J."/>
            <person name="Lind A.E."/>
            <person name="van Eijk R."/>
            <person name="Schleper C."/>
            <person name="Guy L."/>
            <person name="Ettema T.J."/>
        </authorList>
    </citation>
    <scope>NUCLEOTIDE SEQUENCE</scope>
</reference>
<feature type="region of interest" description="Disordered" evidence="1">
    <location>
        <begin position="1"/>
        <end position="23"/>
    </location>
</feature>